<proteinExistence type="predicted"/>
<accession>A0A409Y193</accession>
<feature type="compositionally biased region" description="Polar residues" evidence="1">
    <location>
        <begin position="1"/>
        <end position="11"/>
    </location>
</feature>
<name>A0A409Y193_9AGAR</name>
<dbReference type="EMBL" id="NHYE01001329">
    <property type="protein sequence ID" value="PPQ96769.1"/>
    <property type="molecule type" value="Genomic_DNA"/>
</dbReference>
<dbReference type="Proteomes" id="UP000284706">
    <property type="component" value="Unassembled WGS sequence"/>
</dbReference>
<comment type="caution">
    <text evidence="2">The sequence shown here is derived from an EMBL/GenBank/DDBJ whole genome shotgun (WGS) entry which is preliminary data.</text>
</comment>
<dbReference type="AlphaFoldDB" id="A0A409Y193"/>
<feature type="region of interest" description="Disordered" evidence="1">
    <location>
        <begin position="1"/>
        <end position="24"/>
    </location>
</feature>
<protein>
    <submittedName>
        <fullName evidence="2">Uncharacterized protein</fullName>
    </submittedName>
</protein>
<evidence type="ECO:0000313" key="2">
    <source>
        <dbReference type="EMBL" id="PPQ96769.1"/>
    </source>
</evidence>
<reference evidence="2 3" key="1">
    <citation type="journal article" date="2018" name="Evol. Lett.">
        <title>Horizontal gene cluster transfer increased hallucinogenic mushroom diversity.</title>
        <authorList>
            <person name="Reynolds H.T."/>
            <person name="Vijayakumar V."/>
            <person name="Gluck-Thaler E."/>
            <person name="Korotkin H.B."/>
            <person name="Matheny P.B."/>
            <person name="Slot J.C."/>
        </authorList>
    </citation>
    <scope>NUCLEOTIDE SEQUENCE [LARGE SCALE GENOMIC DNA]</scope>
    <source>
        <strain evidence="2 3">SRW20</strain>
    </source>
</reference>
<dbReference type="InParanoid" id="A0A409Y193"/>
<sequence>MILTVDQTRQSEVGAHKKESTGPPVLTFWHTPGPKMFVPPSDSTNWQLSRVIESVIRLHAAIWPHPEGMPSRKLMATPITLDRGSNISIARAAAERDDGVCFSRERNHQDKGEIYEGTGEFHN</sequence>
<evidence type="ECO:0000256" key="1">
    <source>
        <dbReference type="SAM" id="MobiDB-lite"/>
    </source>
</evidence>
<organism evidence="2 3">
    <name type="scientific">Gymnopilus dilepis</name>
    <dbReference type="NCBI Taxonomy" id="231916"/>
    <lineage>
        <taxon>Eukaryota</taxon>
        <taxon>Fungi</taxon>
        <taxon>Dikarya</taxon>
        <taxon>Basidiomycota</taxon>
        <taxon>Agaricomycotina</taxon>
        <taxon>Agaricomycetes</taxon>
        <taxon>Agaricomycetidae</taxon>
        <taxon>Agaricales</taxon>
        <taxon>Agaricineae</taxon>
        <taxon>Hymenogastraceae</taxon>
        <taxon>Gymnopilus</taxon>
    </lineage>
</organism>
<keyword evidence="3" id="KW-1185">Reference proteome</keyword>
<gene>
    <name evidence="2" type="ORF">CVT26_006258</name>
</gene>
<evidence type="ECO:0000313" key="3">
    <source>
        <dbReference type="Proteomes" id="UP000284706"/>
    </source>
</evidence>